<dbReference type="InterPro" id="IPR013083">
    <property type="entry name" value="Znf_RING/FYVE/PHD"/>
</dbReference>
<dbReference type="GO" id="GO:0005789">
    <property type="term" value="C:endoplasmic reticulum membrane"/>
    <property type="evidence" value="ECO:0007669"/>
    <property type="project" value="TreeGrafter"/>
</dbReference>
<feature type="compositionally biased region" description="Polar residues" evidence="13">
    <location>
        <begin position="1128"/>
        <end position="1145"/>
    </location>
</feature>
<feature type="region of interest" description="Disordered" evidence="13">
    <location>
        <begin position="1958"/>
        <end position="1977"/>
    </location>
</feature>
<name>A0A0L6VRP2_9BASI</name>
<dbReference type="Pfam" id="PF23113">
    <property type="entry name" value="MARCHF6_C"/>
    <property type="match status" value="1"/>
</dbReference>
<protein>
    <recommendedName>
        <fullName evidence="4">RING-type E3 ubiquitin transferase</fullName>
        <ecNumber evidence="4">2.3.2.27</ecNumber>
    </recommendedName>
</protein>
<evidence type="ECO:0000256" key="5">
    <source>
        <dbReference type="ARBA" id="ARBA00022679"/>
    </source>
</evidence>
<evidence type="ECO:0000256" key="14">
    <source>
        <dbReference type="SAM" id="Phobius"/>
    </source>
</evidence>
<comment type="caution">
    <text evidence="16">The sequence shown here is derived from an EMBL/GenBank/DDBJ whole genome shotgun (WGS) entry which is preliminary data.</text>
</comment>
<keyword evidence="10" id="KW-0862">Zinc</keyword>
<dbReference type="PROSITE" id="PS51292">
    <property type="entry name" value="ZF_RING_CH"/>
    <property type="match status" value="1"/>
</dbReference>
<evidence type="ECO:0000259" key="15">
    <source>
        <dbReference type="PROSITE" id="PS51292"/>
    </source>
</evidence>
<gene>
    <name evidence="16" type="ORF">VP01_1154g6</name>
</gene>
<evidence type="ECO:0000256" key="3">
    <source>
        <dbReference type="ARBA" id="ARBA00004906"/>
    </source>
</evidence>
<feature type="region of interest" description="Disordered" evidence="13">
    <location>
        <begin position="1076"/>
        <end position="1168"/>
    </location>
</feature>
<feature type="transmembrane region" description="Helical" evidence="14">
    <location>
        <begin position="1909"/>
        <end position="1930"/>
    </location>
</feature>
<keyword evidence="9" id="KW-0833">Ubl conjugation pathway</keyword>
<dbReference type="SUPFAM" id="SSF57850">
    <property type="entry name" value="RING/U-box"/>
    <property type="match status" value="1"/>
</dbReference>
<feature type="region of interest" description="Disordered" evidence="13">
    <location>
        <begin position="37"/>
        <end position="57"/>
    </location>
</feature>
<feature type="transmembrane region" description="Helical" evidence="14">
    <location>
        <begin position="2043"/>
        <end position="2062"/>
    </location>
</feature>
<evidence type="ECO:0000256" key="6">
    <source>
        <dbReference type="ARBA" id="ARBA00022692"/>
    </source>
</evidence>
<dbReference type="CDD" id="cd16702">
    <property type="entry name" value="RING_CH-C4HC3_MARCH6"/>
    <property type="match status" value="1"/>
</dbReference>
<evidence type="ECO:0000313" key="17">
    <source>
        <dbReference type="Proteomes" id="UP000037035"/>
    </source>
</evidence>
<keyword evidence="11 14" id="KW-1133">Transmembrane helix</keyword>
<keyword evidence="5" id="KW-0808">Transferase</keyword>
<feature type="transmembrane region" description="Helical" evidence="14">
    <location>
        <begin position="1865"/>
        <end position="1889"/>
    </location>
</feature>
<dbReference type="Proteomes" id="UP000037035">
    <property type="component" value="Unassembled WGS sequence"/>
</dbReference>
<keyword evidence="17" id="KW-1185">Reference proteome</keyword>
<keyword evidence="12 14" id="KW-0472">Membrane</keyword>
<feature type="transmembrane region" description="Helical" evidence="14">
    <location>
        <begin position="1480"/>
        <end position="1498"/>
    </location>
</feature>
<dbReference type="FunFam" id="3.30.40.10:FF:000287">
    <property type="entry name" value="RING finger membrane protein"/>
    <property type="match status" value="1"/>
</dbReference>
<evidence type="ECO:0000256" key="7">
    <source>
        <dbReference type="ARBA" id="ARBA00022723"/>
    </source>
</evidence>
<dbReference type="PANTHER" id="PTHR13145:SF0">
    <property type="entry name" value="E3 UBIQUITIN-PROTEIN LIGASE MARCHF6"/>
    <property type="match status" value="1"/>
</dbReference>
<evidence type="ECO:0000256" key="4">
    <source>
        <dbReference type="ARBA" id="ARBA00012483"/>
    </source>
</evidence>
<sequence length="2241" mass="249848">MLITSSSGGVQPLPDYFSGETSKGNCDTVDQKPLTTTIMSSSPSSSPPSPSSPANLAHLEPHRQHLSKFYPDSPLMDLDGAPLCRVCRSDDPTLGPLFHPCRCTGSIAHVHQDCLSTWLSHSKKSSCELCGHLFSFEKVYKPGSPDRPPFTTITFQALKEIAYFLLLFSRAILVGVCWLGIVPWTVVWVSTAYWKAADWFAFGLTSNIDQFSRSSTNSSKSSINSVLNSSASSADSSNVHSLPPSSSITNSTFSPWITNLVPSLDLDPNSIALDIFQGQLITCAIILSFVVIFLLREWILQNTPPPDLIRLAEEEELLQQPVQPLPAPVQARRPPLEPYAPANENEDSLNDREEIHQEQRAQPREAIEFPKSIASASSTPFPPTQNMSDETGHTDLVITSSPNSSPITRVLSNDETTWTKPDSGSCLISPPFSFSEQPLPTPGLLELADPGLGMPFYKAHDPIDSDILSHRILVTSTYLLFIAETSEAPLLSTPSKSTHFGDPNDCQKRLIEAWTNLAAITISHPSNDIPKPVRHLRTSVSCSLPDDPNTPTYQEIELNWTRALLSDPKISKHIQYLFNTRCRSTQTDPSHDQIRINGLVYSLLSIYNSIESQSSIHEGTSDEVESESNSDEGYERVYDVMRLFVLPLLDVPSVELRSERLKQLEADIDDMITKHDPVNFSHNCLDDPSDASSINSLKDTIVRILVKQRILATLINSSTFVRYSRGMASDDNLFTNWRLKSTRTCYQNSLDPQRVIKPENDLSEMTIQLINFKATVGPHRKSSNPDQVIDWIDYSMLNHKILVTSSYLLLSDEPTETFFPALQTSALVDLLENSSEEQRTQLVVLQAWHKLANSCANKSPELLRFRNFSLHSSTISVEDRNNSFHRLETEWLCKLLSDPSIAQLLVLTLTQNTDEGLMPTLGYHTPKFFLLKLLYVYTVLETLIPRSKIQQSGIIYESASTILEEHLYRLNSEPPERLHQVLEMIRETQFLLDSCQPAKSNSNSYSSPNNDLGLRSELLITRMKRGIIGILARQKVLGMIVTDRRFAKYARAMLFEPNLFSRIPSLPTLGQLEEEDQNLSNHERVDKGKDKASDEPLLSGEHETTSWDDRLAQAASTAEDSVIKSEHMSGSSTPDQSIDPSSQIDTFDWSEDNGKSISQASSGHIDEKDLVSGHKPLIDSSMANVVNQIAPTKSDYPSDDIMSAENLSPSNLPKTDTPAPERQPTIDRQPAPAPLEPRLEIVDRVPNLDMINRARLQVAERAVAGRLPGFAPQRLQREAGIGAGLGDGFVFDDPGANGGDDELMAEDIDGILELIGMKGSLLMLAQNVGLMTMLLSLSLLAFVHLPHMIGKIAILSKAHRLLAPPFKGLLILQRCVHRMLDYLSDYVKLHLLKNYQPPPKLQQLWSLAGSPEKTFSGISQWLNRWLPFAELIKPTKTLVDQGRPLLSTLFSFNAVWHKIIDRVGDRLNSVAHGSKPIDRALAVLLGYFELALMSLLYLSSGLDQQRARFVSETIVNGMQQQLLIGKVGVFIFVELVIFPFLCGLLLNFTTIPIFANATLSNRLELYSSAPYSATLITWLVGTCFMFSFAILVSTCRESLRAGVCWWIRDPSDDRFNPIREILERSAWSQVKKIFASAIMYGAVVIFGLGSIVFNLVFFTGTLPLRIHADRSISSSALDLVIYQTFLPFFLECFQPRTKLKECLQAISRCVARRLRLTCYLYGERRIAEETTLEVVVFGSDGQIRPLESRARFSPVRLFRSYQRSLSGMKGSADPSYSPSISKGALSRRRKWAGGSFARVPASDAVKVVPGRKMHIPVHVDGTPIDPADMEIIEQQEAEAREEGGGGAEEQYTIVYLPPHFQTRMLLYVVSMWSAAVVLGWQAIGIPLLVGRILLDRFFMPDQAEPHDVYAYGIGMLSCAIVLTLGSKAWAGYSKLCQPRSRGTGWATERGDWVSEVSVEDSEEDSDDDPEAAEHEMQNAERVNPVRIWRLIWSTLKEATHFLLFPIAGGIILPILTAVVAELYVLGLVKPKQPGLPSIFLLEAWTYGCIYLSIAARIVRLLLPNHSISVALDQIVAHWRAGNLSQVVEEINLKLVMPLVCRFALLVFLPFVFVQPLVILLLRERGSGGGSMMSGAKIEMILSWLGVTHAGSAVGAHARPSTQLTTDTSAAAELSYNILRLVYPIILSWISQFALAKIFFHFFANWIEKVRDERFLEKRRLKNYEPDRPNHSSTSQQLHVED</sequence>
<dbReference type="SMART" id="SM00744">
    <property type="entry name" value="RINGv"/>
    <property type="match status" value="1"/>
</dbReference>
<organism evidence="16 17">
    <name type="scientific">Puccinia sorghi</name>
    <dbReference type="NCBI Taxonomy" id="27349"/>
    <lineage>
        <taxon>Eukaryota</taxon>
        <taxon>Fungi</taxon>
        <taxon>Dikarya</taxon>
        <taxon>Basidiomycota</taxon>
        <taxon>Pucciniomycotina</taxon>
        <taxon>Pucciniomycetes</taxon>
        <taxon>Pucciniales</taxon>
        <taxon>Pucciniaceae</taxon>
        <taxon>Puccinia</taxon>
    </lineage>
</organism>
<keyword evidence="6 14" id="KW-0812">Transmembrane</keyword>
<feature type="compositionally biased region" description="Acidic residues" evidence="13">
    <location>
        <begin position="1958"/>
        <end position="1970"/>
    </location>
</feature>
<dbReference type="GO" id="GO:0008270">
    <property type="term" value="F:zinc ion binding"/>
    <property type="evidence" value="ECO:0007669"/>
    <property type="project" value="UniProtKB-KW"/>
</dbReference>
<evidence type="ECO:0000256" key="8">
    <source>
        <dbReference type="ARBA" id="ARBA00022771"/>
    </source>
</evidence>
<feature type="transmembrane region" description="Helical" evidence="14">
    <location>
        <begin position="1575"/>
        <end position="1592"/>
    </location>
</feature>
<dbReference type="EMBL" id="LAVV01001721">
    <property type="protein sequence ID" value="KNZ63366.1"/>
    <property type="molecule type" value="Genomic_DNA"/>
</dbReference>
<evidence type="ECO:0000313" key="16">
    <source>
        <dbReference type="EMBL" id="KNZ63366.1"/>
    </source>
</evidence>
<evidence type="ECO:0000256" key="9">
    <source>
        <dbReference type="ARBA" id="ARBA00022786"/>
    </source>
</evidence>
<feature type="transmembrane region" description="Helical" evidence="14">
    <location>
        <begin position="275"/>
        <end position="295"/>
    </location>
</feature>
<comment type="subcellular location">
    <subcellularLocation>
        <location evidence="2">Membrane</location>
        <topology evidence="2">Multi-pass membrane protein</topology>
    </subcellularLocation>
</comment>
<proteinExistence type="predicted"/>
<dbReference type="OrthoDB" id="264354at2759"/>
<feature type="transmembrane region" description="Helical" evidence="14">
    <location>
        <begin position="161"/>
        <end position="181"/>
    </location>
</feature>
<comment type="pathway">
    <text evidence="3">Protein modification; protein ubiquitination.</text>
</comment>
<feature type="compositionally biased region" description="Basic and acidic residues" evidence="13">
    <location>
        <begin position="1081"/>
        <end position="1111"/>
    </location>
</feature>
<dbReference type="Pfam" id="PF12906">
    <property type="entry name" value="RINGv"/>
    <property type="match status" value="1"/>
</dbReference>
<dbReference type="GO" id="GO:0036503">
    <property type="term" value="P:ERAD pathway"/>
    <property type="evidence" value="ECO:0007669"/>
    <property type="project" value="TreeGrafter"/>
</dbReference>
<feature type="region of interest" description="Disordered" evidence="13">
    <location>
        <begin position="324"/>
        <end position="408"/>
    </location>
</feature>
<dbReference type="STRING" id="27349.A0A0L6VRP2"/>
<dbReference type="InterPro" id="IPR056521">
    <property type="entry name" value="MARCHF6-like_C"/>
</dbReference>
<keyword evidence="7" id="KW-0479">Metal-binding</keyword>
<evidence type="ECO:0000256" key="13">
    <source>
        <dbReference type="SAM" id="MobiDB-lite"/>
    </source>
</evidence>
<dbReference type="PANTHER" id="PTHR13145">
    <property type="entry name" value="SSM4 PROTEIN"/>
    <property type="match status" value="1"/>
</dbReference>
<dbReference type="InterPro" id="IPR011016">
    <property type="entry name" value="Znf_RING-CH"/>
</dbReference>
<evidence type="ECO:0000256" key="2">
    <source>
        <dbReference type="ARBA" id="ARBA00004141"/>
    </source>
</evidence>
<feature type="region of interest" description="Disordered" evidence="13">
    <location>
        <begin position="1191"/>
        <end position="1232"/>
    </location>
</feature>
<keyword evidence="8" id="KW-0863">Zinc-finger</keyword>
<feature type="transmembrane region" description="Helical" evidence="14">
    <location>
        <begin position="2102"/>
        <end position="2121"/>
    </location>
</feature>
<feature type="transmembrane region" description="Helical" evidence="14">
    <location>
        <begin position="2180"/>
        <end position="2203"/>
    </location>
</feature>
<feature type="compositionally biased region" description="Basic and acidic residues" evidence="13">
    <location>
        <begin position="349"/>
        <end position="368"/>
    </location>
</feature>
<comment type="catalytic activity">
    <reaction evidence="1">
        <text>S-ubiquitinyl-[E2 ubiquitin-conjugating enzyme]-L-cysteine + [acceptor protein]-L-lysine = [E2 ubiquitin-conjugating enzyme]-L-cysteine + N(6)-ubiquitinyl-[acceptor protein]-L-lysine.</text>
        <dbReference type="EC" id="2.3.2.27"/>
    </reaction>
</comment>
<feature type="transmembrane region" description="Helical" evidence="14">
    <location>
        <begin position="1671"/>
        <end position="1690"/>
    </location>
</feature>
<feature type="domain" description="RING-CH-type" evidence="15">
    <location>
        <begin position="76"/>
        <end position="137"/>
    </location>
</feature>
<dbReference type="EC" id="2.3.2.27" evidence="4"/>
<dbReference type="GO" id="GO:0061630">
    <property type="term" value="F:ubiquitin protein ligase activity"/>
    <property type="evidence" value="ECO:0007669"/>
    <property type="project" value="UniProtKB-EC"/>
</dbReference>
<feature type="compositionally biased region" description="Polar residues" evidence="13">
    <location>
        <begin position="1205"/>
        <end position="1214"/>
    </location>
</feature>
<feature type="transmembrane region" description="Helical" evidence="14">
    <location>
        <begin position="1527"/>
        <end position="1555"/>
    </location>
</feature>
<evidence type="ECO:0000256" key="10">
    <source>
        <dbReference type="ARBA" id="ARBA00022833"/>
    </source>
</evidence>
<feature type="region of interest" description="Disordered" evidence="13">
    <location>
        <begin position="1"/>
        <end position="25"/>
    </location>
</feature>
<feature type="transmembrane region" description="Helical" evidence="14">
    <location>
        <begin position="2001"/>
        <end position="2023"/>
    </location>
</feature>
<feature type="compositionally biased region" description="Polar residues" evidence="13">
    <location>
        <begin position="374"/>
        <end position="389"/>
    </location>
</feature>
<dbReference type="Gene3D" id="3.30.40.10">
    <property type="entry name" value="Zinc/RING finger domain, C3HC4 (zinc finger)"/>
    <property type="match status" value="1"/>
</dbReference>
<accession>A0A0L6VRP2</accession>
<feature type="compositionally biased region" description="Polar residues" evidence="13">
    <location>
        <begin position="397"/>
        <end position="408"/>
    </location>
</feature>
<evidence type="ECO:0000256" key="11">
    <source>
        <dbReference type="ARBA" id="ARBA00022989"/>
    </source>
</evidence>
<feature type="transmembrane region" description="Helical" evidence="14">
    <location>
        <begin position="1633"/>
        <end position="1659"/>
    </location>
</feature>
<evidence type="ECO:0000256" key="1">
    <source>
        <dbReference type="ARBA" id="ARBA00000900"/>
    </source>
</evidence>
<reference evidence="16 17" key="1">
    <citation type="submission" date="2015-08" db="EMBL/GenBank/DDBJ databases">
        <title>Next Generation Sequencing and Analysis of the Genome of Puccinia sorghi L Schw, the Causal Agent of Maize Common Rust.</title>
        <authorList>
            <person name="Rochi L."/>
            <person name="Burguener G."/>
            <person name="Darino M."/>
            <person name="Turjanski A."/>
            <person name="Kreff E."/>
            <person name="Dieguez M.J."/>
            <person name="Sacco F."/>
        </authorList>
    </citation>
    <scope>NUCLEOTIDE SEQUENCE [LARGE SCALE GENOMIC DNA]</scope>
    <source>
        <strain evidence="16 17">RO10H11247</strain>
    </source>
</reference>
<evidence type="ECO:0000256" key="12">
    <source>
        <dbReference type="ARBA" id="ARBA00023136"/>
    </source>
</evidence>
<dbReference type="VEuPathDB" id="FungiDB:VP01_1154g6"/>